<keyword evidence="1" id="KW-0677">Repeat</keyword>
<gene>
    <name evidence="3" type="ORF">WMO64_14455</name>
</gene>
<organism evidence="3 4">
    <name type="scientific">Pseudoflavonifractor intestinihominis</name>
    <dbReference type="NCBI Taxonomy" id="3133171"/>
    <lineage>
        <taxon>Bacteria</taxon>
        <taxon>Bacillati</taxon>
        <taxon>Bacillota</taxon>
        <taxon>Clostridia</taxon>
        <taxon>Eubacteriales</taxon>
        <taxon>Oscillospiraceae</taxon>
        <taxon>Pseudoflavonifractor</taxon>
    </lineage>
</organism>
<dbReference type="Pfam" id="PF00395">
    <property type="entry name" value="SLH"/>
    <property type="match status" value="1"/>
</dbReference>
<dbReference type="Proteomes" id="UP001464378">
    <property type="component" value="Unassembled WGS sequence"/>
</dbReference>
<evidence type="ECO:0000313" key="4">
    <source>
        <dbReference type="Proteomes" id="UP001464378"/>
    </source>
</evidence>
<dbReference type="EMBL" id="JBBMFK010000029">
    <property type="protein sequence ID" value="MEQ2444661.1"/>
    <property type="molecule type" value="Genomic_DNA"/>
</dbReference>
<feature type="domain" description="SLH" evidence="2">
    <location>
        <begin position="1"/>
        <end position="58"/>
    </location>
</feature>
<proteinExistence type="predicted"/>
<reference evidence="3 4" key="1">
    <citation type="submission" date="2024-03" db="EMBL/GenBank/DDBJ databases">
        <title>Human intestinal bacterial collection.</title>
        <authorList>
            <person name="Pauvert C."/>
            <person name="Hitch T.C.A."/>
            <person name="Clavel T."/>
        </authorList>
    </citation>
    <scope>NUCLEOTIDE SEQUENCE [LARGE SCALE GENOMIC DNA]</scope>
    <source>
        <strain evidence="3 4">CLA-AP-H29</strain>
    </source>
</reference>
<accession>A0ABV1EBK1</accession>
<keyword evidence="4" id="KW-1185">Reference proteome</keyword>
<comment type="caution">
    <text evidence="3">The sequence shown here is derived from an EMBL/GenBank/DDBJ whole genome shotgun (WGS) entry which is preliminary data.</text>
</comment>
<dbReference type="PROSITE" id="PS51272">
    <property type="entry name" value="SLH"/>
    <property type="match status" value="1"/>
</dbReference>
<name>A0ABV1EBK1_9FIRM</name>
<dbReference type="RefSeq" id="WP_349232414.1">
    <property type="nucleotide sequence ID" value="NZ_JBBMFK010000029.1"/>
</dbReference>
<dbReference type="InterPro" id="IPR001119">
    <property type="entry name" value="SLH_dom"/>
</dbReference>
<evidence type="ECO:0000256" key="1">
    <source>
        <dbReference type="ARBA" id="ARBA00022737"/>
    </source>
</evidence>
<protein>
    <submittedName>
        <fullName evidence="3">S-layer homology domain-containing protein</fullName>
    </submittedName>
</protein>
<evidence type="ECO:0000259" key="2">
    <source>
        <dbReference type="PROSITE" id="PS51272"/>
    </source>
</evidence>
<sequence>MIEDGTWYYEGVRFVTEQGLITGTASSTLSPGGSSTRAQAAVILSRFCISSISIFCNVNATRLFPLCAKKDLKPQFQVLFVEISGIKPLTF</sequence>
<evidence type="ECO:0000313" key="3">
    <source>
        <dbReference type="EMBL" id="MEQ2444661.1"/>
    </source>
</evidence>